<evidence type="ECO:0000313" key="4">
    <source>
        <dbReference type="Proteomes" id="UP000463857"/>
    </source>
</evidence>
<reference evidence="3 4" key="1">
    <citation type="journal article" date="2018" name="Int. J. Syst. Evol. Microbiol.">
        <title>Epidermidibacterium keratini gen. nov., sp. nov., a member of the family Sporichthyaceae, isolated from keratin epidermis.</title>
        <authorList>
            <person name="Lee D.G."/>
            <person name="Trujillo M.E."/>
            <person name="Kang S."/>
            <person name="Nam J.J."/>
            <person name="Kim Y.J."/>
        </authorList>
    </citation>
    <scope>NUCLEOTIDE SEQUENCE [LARGE SCALE GENOMIC DNA]</scope>
    <source>
        <strain evidence="3 4">EPI-7</strain>
    </source>
</reference>
<keyword evidence="2" id="KW-1133">Transmembrane helix</keyword>
<dbReference type="InParanoid" id="A0A7L4YKU8"/>
<keyword evidence="4" id="KW-1185">Reference proteome</keyword>
<organism evidence="3 4">
    <name type="scientific">Epidermidibacterium keratini</name>
    <dbReference type="NCBI Taxonomy" id="1891644"/>
    <lineage>
        <taxon>Bacteria</taxon>
        <taxon>Bacillati</taxon>
        <taxon>Actinomycetota</taxon>
        <taxon>Actinomycetes</taxon>
        <taxon>Sporichthyales</taxon>
        <taxon>Sporichthyaceae</taxon>
        <taxon>Epidermidibacterium</taxon>
    </lineage>
</organism>
<dbReference type="RefSeq" id="WP_159542991.1">
    <property type="nucleotide sequence ID" value="NZ_CP047156.1"/>
</dbReference>
<dbReference type="KEGG" id="eke:EK0264_03570"/>
<feature type="region of interest" description="Disordered" evidence="1">
    <location>
        <begin position="1"/>
        <end position="35"/>
    </location>
</feature>
<evidence type="ECO:0000256" key="1">
    <source>
        <dbReference type="SAM" id="MobiDB-lite"/>
    </source>
</evidence>
<keyword evidence="2" id="KW-0812">Transmembrane</keyword>
<keyword evidence="2" id="KW-0472">Membrane</keyword>
<protein>
    <submittedName>
        <fullName evidence="3">Uncharacterized protein</fullName>
    </submittedName>
</protein>
<feature type="compositionally biased region" description="Basic and acidic residues" evidence="1">
    <location>
        <begin position="16"/>
        <end position="28"/>
    </location>
</feature>
<evidence type="ECO:0000313" key="3">
    <source>
        <dbReference type="EMBL" id="QHB99448.1"/>
    </source>
</evidence>
<dbReference type="AlphaFoldDB" id="A0A7L4YKU8"/>
<evidence type="ECO:0000256" key="2">
    <source>
        <dbReference type="SAM" id="Phobius"/>
    </source>
</evidence>
<sequence>MSEQLPPLHPPVLSVRGDKDAGASRTDDYDPTAPEHTTTEAWIKIGVALSVVVVGFVVLLWAAGPANLGGTP</sequence>
<accession>A0A7L4YKU8</accession>
<gene>
    <name evidence="3" type="ORF">EK0264_03570</name>
</gene>
<dbReference type="Proteomes" id="UP000463857">
    <property type="component" value="Chromosome"/>
</dbReference>
<proteinExistence type="predicted"/>
<feature type="transmembrane region" description="Helical" evidence="2">
    <location>
        <begin position="41"/>
        <end position="63"/>
    </location>
</feature>
<dbReference type="EMBL" id="CP047156">
    <property type="protein sequence ID" value="QHB99448.1"/>
    <property type="molecule type" value="Genomic_DNA"/>
</dbReference>
<name>A0A7L4YKU8_9ACTN</name>